<feature type="transmembrane region" description="Helical" evidence="2">
    <location>
        <begin position="161"/>
        <end position="179"/>
    </location>
</feature>
<evidence type="ECO:0000313" key="4">
    <source>
        <dbReference type="Proteomes" id="UP001431199"/>
    </source>
</evidence>
<dbReference type="PANTHER" id="PTHR40076:SF1">
    <property type="entry name" value="MEMBRANE PROTEIN"/>
    <property type="match status" value="1"/>
</dbReference>
<dbReference type="EMBL" id="JAODBU010000011">
    <property type="protein sequence ID" value="MCT7399594.1"/>
    <property type="molecule type" value="Genomic_DNA"/>
</dbReference>
<keyword evidence="2" id="KW-1133">Transmembrane helix</keyword>
<evidence type="ECO:0000313" key="3">
    <source>
        <dbReference type="EMBL" id="MCT7399594.1"/>
    </source>
</evidence>
<dbReference type="RefSeq" id="WP_260978940.1">
    <property type="nucleotide sequence ID" value="NZ_JAODBU010000011.1"/>
</dbReference>
<sequence length="361" mass="40919">MWNRIELKAAAKQRFHSNYWPSVVVAVILSITLGTFSFGNSFSNATSDNYYSSSDINNILSDSSIPDSSYSDMSAYMKDYITSIFPGVNVSALLQGLSLVILIVVLLSLLLNVFVFNPLQVGCQHWFIRSRTEDNYNIGSVGFTFKEGYGNVTKTMFLKQLYTFFWSLLFVFPGIIKSYEYRMIPYLLAENPYMSTDEAFARSRSMMDGEKWNAFVLDLSFIGWNILSSLTLGLVGLFYVAPYQAYTDMELYVALCSKPNNGYNGTNYNSYNTNNGYGNNNSYNNNSYNYDNDYSNGNSGYGSGYDDNNYSNGYDDNNYINGYDNKYGNGNDNSGYDNNSNSNYNNSSNDYDYNNHDNLDE</sequence>
<keyword evidence="4" id="KW-1185">Reference proteome</keyword>
<dbReference type="Pfam" id="PF06161">
    <property type="entry name" value="DUF975"/>
    <property type="match status" value="1"/>
</dbReference>
<accession>A0ABT2M235</accession>
<reference evidence="3" key="1">
    <citation type="submission" date="2022-09" db="EMBL/GenBank/DDBJ databases">
        <title>Eubacterium sp. LFL-14 isolated from human feces.</title>
        <authorList>
            <person name="Liu F."/>
        </authorList>
    </citation>
    <scope>NUCLEOTIDE SEQUENCE</scope>
    <source>
        <strain evidence="3">LFL-14</strain>
    </source>
</reference>
<evidence type="ECO:0000256" key="1">
    <source>
        <dbReference type="SAM" id="MobiDB-lite"/>
    </source>
</evidence>
<organism evidence="3 4">
    <name type="scientific">Eubacterium album</name>
    <dbReference type="NCBI Taxonomy" id="2978477"/>
    <lineage>
        <taxon>Bacteria</taxon>
        <taxon>Bacillati</taxon>
        <taxon>Bacillota</taxon>
        <taxon>Clostridia</taxon>
        <taxon>Eubacteriales</taxon>
        <taxon>Eubacteriaceae</taxon>
        <taxon>Eubacterium</taxon>
    </lineage>
</organism>
<keyword evidence="2" id="KW-0812">Transmembrane</keyword>
<feature type="region of interest" description="Disordered" evidence="1">
    <location>
        <begin position="323"/>
        <end position="361"/>
    </location>
</feature>
<feature type="transmembrane region" description="Helical" evidence="2">
    <location>
        <begin position="20"/>
        <end position="39"/>
    </location>
</feature>
<keyword evidence="2" id="KW-0472">Membrane</keyword>
<feature type="transmembrane region" description="Helical" evidence="2">
    <location>
        <begin position="221"/>
        <end position="241"/>
    </location>
</feature>
<dbReference type="Proteomes" id="UP001431199">
    <property type="component" value="Unassembled WGS sequence"/>
</dbReference>
<gene>
    <name evidence="3" type="ORF">N5B56_10945</name>
</gene>
<dbReference type="InterPro" id="IPR010380">
    <property type="entry name" value="DUF975"/>
</dbReference>
<proteinExistence type="predicted"/>
<protein>
    <submittedName>
        <fullName evidence="3">DUF975 family protein</fullName>
    </submittedName>
</protein>
<feature type="transmembrane region" description="Helical" evidence="2">
    <location>
        <begin position="92"/>
        <end position="116"/>
    </location>
</feature>
<dbReference type="PANTHER" id="PTHR40076">
    <property type="entry name" value="MEMBRANE PROTEIN-RELATED"/>
    <property type="match status" value="1"/>
</dbReference>
<feature type="compositionally biased region" description="Low complexity" evidence="1">
    <location>
        <begin position="323"/>
        <end position="352"/>
    </location>
</feature>
<comment type="caution">
    <text evidence="3">The sequence shown here is derived from an EMBL/GenBank/DDBJ whole genome shotgun (WGS) entry which is preliminary data.</text>
</comment>
<name>A0ABT2M235_9FIRM</name>
<evidence type="ECO:0000256" key="2">
    <source>
        <dbReference type="SAM" id="Phobius"/>
    </source>
</evidence>